<dbReference type="Gene3D" id="3.30.200.20">
    <property type="entry name" value="Phosphorylase Kinase, domain 1"/>
    <property type="match status" value="1"/>
</dbReference>
<protein>
    <recommendedName>
        <fullName evidence="3">Protein kinase domain-containing protein</fullName>
    </recommendedName>
</protein>
<evidence type="ECO:0000313" key="2">
    <source>
        <dbReference type="Proteomes" id="UP001359559"/>
    </source>
</evidence>
<dbReference type="InterPro" id="IPR011009">
    <property type="entry name" value="Kinase-like_dom_sf"/>
</dbReference>
<name>A0AAN9JCB1_CLITE</name>
<organism evidence="1 2">
    <name type="scientific">Clitoria ternatea</name>
    <name type="common">Butterfly pea</name>
    <dbReference type="NCBI Taxonomy" id="43366"/>
    <lineage>
        <taxon>Eukaryota</taxon>
        <taxon>Viridiplantae</taxon>
        <taxon>Streptophyta</taxon>
        <taxon>Embryophyta</taxon>
        <taxon>Tracheophyta</taxon>
        <taxon>Spermatophyta</taxon>
        <taxon>Magnoliopsida</taxon>
        <taxon>eudicotyledons</taxon>
        <taxon>Gunneridae</taxon>
        <taxon>Pentapetalae</taxon>
        <taxon>rosids</taxon>
        <taxon>fabids</taxon>
        <taxon>Fabales</taxon>
        <taxon>Fabaceae</taxon>
        <taxon>Papilionoideae</taxon>
        <taxon>50 kb inversion clade</taxon>
        <taxon>NPAAA clade</taxon>
        <taxon>indigoferoid/millettioid clade</taxon>
        <taxon>Phaseoleae</taxon>
        <taxon>Clitoria</taxon>
    </lineage>
</organism>
<accession>A0AAN9JCB1</accession>
<keyword evidence="2" id="KW-1185">Reference proteome</keyword>
<dbReference type="AlphaFoldDB" id="A0AAN9JCB1"/>
<sequence length="146" mass="16706">MKDQQWEKLRLNLSNALHCRRKLLVAYYPPPLLLPKPDKEVSQTGTMFLKCFGLSPSNHSSSSHTQRPYPTAIEELCHQFSLSHIMKSTDNFDKNKIIGEGGFGTVFKGCFQHNDGSDYTVALERMNKGNPQGWEEFKNEIERNAM</sequence>
<evidence type="ECO:0000313" key="1">
    <source>
        <dbReference type="EMBL" id="KAK7295516.1"/>
    </source>
</evidence>
<comment type="caution">
    <text evidence="1">The sequence shown here is derived from an EMBL/GenBank/DDBJ whole genome shotgun (WGS) entry which is preliminary data.</text>
</comment>
<dbReference type="SUPFAM" id="SSF56112">
    <property type="entry name" value="Protein kinase-like (PK-like)"/>
    <property type="match status" value="1"/>
</dbReference>
<proteinExistence type="predicted"/>
<dbReference type="EMBL" id="JAYKXN010000004">
    <property type="protein sequence ID" value="KAK7295516.1"/>
    <property type="molecule type" value="Genomic_DNA"/>
</dbReference>
<dbReference type="PANTHER" id="PTHR27006">
    <property type="entry name" value="PROMASTIGOTE SURFACE ANTIGEN PROTEIN PSA"/>
    <property type="match status" value="1"/>
</dbReference>
<dbReference type="Proteomes" id="UP001359559">
    <property type="component" value="Unassembled WGS sequence"/>
</dbReference>
<gene>
    <name evidence="1" type="ORF">RJT34_18425</name>
</gene>
<evidence type="ECO:0008006" key="3">
    <source>
        <dbReference type="Google" id="ProtNLM"/>
    </source>
</evidence>
<dbReference type="PANTHER" id="PTHR27006:SF606">
    <property type="entry name" value="INTERLEUKIN-1 RECEPTOR-ASSOCIATED KINASE 4"/>
    <property type="match status" value="1"/>
</dbReference>
<reference evidence="1 2" key="1">
    <citation type="submission" date="2024-01" db="EMBL/GenBank/DDBJ databases">
        <title>The genomes of 5 underutilized Papilionoideae crops provide insights into root nodulation and disease resistance.</title>
        <authorList>
            <person name="Yuan L."/>
        </authorList>
    </citation>
    <scope>NUCLEOTIDE SEQUENCE [LARGE SCALE GENOMIC DNA]</scope>
    <source>
        <strain evidence="1">LY-2023</strain>
        <tissue evidence="1">Leaf</tissue>
    </source>
</reference>